<organism evidence="1 2">
    <name type="scientific">Forsythia ovata</name>
    <dbReference type="NCBI Taxonomy" id="205694"/>
    <lineage>
        <taxon>Eukaryota</taxon>
        <taxon>Viridiplantae</taxon>
        <taxon>Streptophyta</taxon>
        <taxon>Embryophyta</taxon>
        <taxon>Tracheophyta</taxon>
        <taxon>Spermatophyta</taxon>
        <taxon>Magnoliopsida</taxon>
        <taxon>eudicotyledons</taxon>
        <taxon>Gunneridae</taxon>
        <taxon>Pentapetalae</taxon>
        <taxon>asterids</taxon>
        <taxon>lamiids</taxon>
        <taxon>Lamiales</taxon>
        <taxon>Oleaceae</taxon>
        <taxon>Forsythieae</taxon>
        <taxon>Forsythia</taxon>
    </lineage>
</organism>
<keyword evidence="2" id="KW-1185">Reference proteome</keyword>
<accession>A0ABD1RQQ3</accession>
<gene>
    <name evidence="1" type="ORF">Fot_43365</name>
</gene>
<protein>
    <submittedName>
        <fullName evidence="1">Uncharacterized protein</fullName>
    </submittedName>
</protein>
<name>A0ABD1RQQ3_9LAMI</name>
<reference evidence="2" key="1">
    <citation type="submission" date="2024-07" db="EMBL/GenBank/DDBJ databases">
        <title>Two chromosome-level genome assemblies of Korean endemic species Abeliophyllum distichum and Forsythia ovata (Oleaceae).</title>
        <authorList>
            <person name="Jang H."/>
        </authorList>
    </citation>
    <scope>NUCLEOTIDE SEQUENCE [LARGE SCALE GENOMIC DNA]</scope>
</reference>
<dbReference type="AlphaFoldDB" id="A0ABD1RQQ3"/>
<dbReference type="EMBL" id="JBFOLJ010000012">
    <property type="protein sequence ID" value="KAL2490073.1"/>
    <property type="molecule type" value="Genomic_DNA"/>
</dbReference>
<sequence>MISEGRKSSGTHWYRHLEWLKRWYIGVPLPHLDRSDGCYGSRRCCVKSSGTAAAGKRKRCHCFGHFHRALMEEKLINTNNNFCHRLRWFFQEAGSNAVVPQPT</sequence>
<evidence type="ECO:0000313" key="2">
    <source>
        <dbReference type="Proteomes" id="UP001604277"/>
    </source>
</evidence>
<proteinExistence type="predicted"/>
<evidence type="ECO:0000313" key="1">
    <source>
        <dbReference type="EMBL" id="KAL2490073.1"/>
    </source>
</evidence>
<comment type="caution">
    <text evidence="1">The sequence shown here is derived from an EMBL/GenBank/DDBJ whole genome shotgun (WGS) entry which is preliminary data.</text>
</comment>
<dbReference type="Proteomes" id="UP001604277">
    <property type="component" value="Unassembled WGS sequence"/>
</dbReference>